<dbReference type="Proteomes" id="UP001054837">
    <property type="component" value="Unassembled WGS sequence"/>
</dbReference>
<sequence>MACVRHLLLASGLGSEAAIDSPGAKNQNQRSQTYHRLPSVLLAIPSSRCVCARVVEDSGSRWIKTVNRIRNGFVFVQMSKRCMVFTGVDRIELVEERTSVGFRHG</sequence>
<gene>
    <name evidence="2" type="ORF">CDAR_71902</name>
</gene>
<feature type="chain" id="PRO_5043472818" description="Secreted protein" evidence="1">
    <location>
        <begin position="19"/>
        <end position="105"/>
    </location>
</feature>
<evidence type="ECO:0000313" key="3">
    <source>
        <dbReference type="Proteomes" id="UP001054837"/>
    </source>
</evidence>
<reference evidence="2 3" key="1">
    <citation type="submission" date="2021-06" db="EMBL/GenBank/DDBJ databases">
        <title>Caerostris darwini draft genome.</title>
        <authorList>
            <person name="Kono N."/>
            <person name="Arakawa K."/>
        </authorList>
    </citation>
    <scope>NUCLEOTIDE SEQUENCE [LARGE SCALE GENOMIC DNA]</scope>
</reference>
<organism evidence="2 3">
    <name type="scientific">Caerostris darwini</name>
    <dbReference type="NCBI Taxonomy" id="1538125"/>
    <lineage>
        <taxon>Eukaryota</taxon>
        <taxon>Metazoa</taxon>
        <taxon>Ecdysozoa</taxon>
        <taxon>Arthropoda</taxon>
        <taxon>Chelicerata</taxon>
        <taxon>Arachnida</taxon>
        <taxon>Araneae</taxon>
        <taxon>Araneomorphae</taxon>
        <taxon>Entelegynae</taxon>
        <taxon>Araneoidea</taxon>
        <taxon>Araneidae</taxon>
        <taxon>Caerostris</taxon>
    </lineage>
</organism>
<feature type="signal peptide" evidence="1">
    <location>
        <begin position="1"/>
        <end position="18"/>
    </location>
</feature>
<evidence type="ECO:0008006" key="4">
    <source>
        <dbReference type="Google" id="ProtNLM"/>
    </source>
</evidence>
<evidence type="ECO:0000256" key="1">
    <source>
        <dbReference type="SAM" id="SignalP"/>
    </source>
</evidence>
<protein>
    <recommendedName>
        <fullName evidence="4">Secreted protein</fullName>
    </recommendedName>
</protein>
<name>A0AAV4TJV2_9ARAC</name>
<keyword evidence="1" id="KW-0732">Signal</keyword>
<comment type="caution">
    <text evidence="2">The sequence shown here is derived from an EMBL/GenBank/DDBJ whole genome shotgun (WGS) entry which is preliminary data.</text>
</comment>
<proteinExistence type="predicted"/>
<accession>A0AAV4TJV2</accession>
<evidence type="ECO:0000313" key="2">
    <source>
        <dbReference type="EMBL" id="GIY45474.1"/>
    </source>
</evidence>
<dbReference type="EMBL" id="BPLQ01009629">
    <property type="protein sequence ID" value="GIY45474.1"/>
    <property type="molecule type" value="Genomic_DNA"/>
</dbReference>
<dbReference type="AlphaFoldDB" id="A0AAV4TJV2"/>
<keyword evidence="3" id="KW-1185">Reference proteome</keyword>